<feature type="region of interest" description="Disordered" evidence="1">
    <location>
        <begin position="1"/>
        <end position="36"/>
    </location>
</feature>
<dbReference type="InterPro" id="IPR058428">
    <property type="entry name" value="DUF8115"/>
</dbReference>
<dbReference type="EMBL" id="AOHV01000002">
    <property type="protein sequence ID" value="ELY41679.1"/>
    <property type="molecule type" value="Genomic_DNA"/>
</dbReference>
<dbReference type="Proteomes" id="UP000000390">
    <property type="component" value="Plasmid 2"/>
</dbReference>
<dbReference type="eggNOG" id="arCOG06156">
    <property type="taxonomic scope" value="Archaea"/>
</dbReference>
<keyword evidence="7" id="KW-1185">Reference proteome</keyword>
<sequence length="130" mass="14337">MSNDKDKAEKLLQESKGQSRHKTEPESAGTPTLEDAVADAYRRLENNELPSNITLRDDNLAALFVGLEKSDELSPLGEATADALGREATIDTRADVLRLLLRYAISEIDGSILERGKAGRTQYLTEDDDF</sequence>
<dbReference type="PATRIC" id="fig|795797.18.peg.3371"/>
<gene>
    <name evidence="3" type="ordered locus">HacjB3_17258</name>
    <name evidence="4" type="ordered locus">HacjB3_19463</name>
    <name evidence="5" type="ORF">C497_00280</name>
</gene>
<dbReference type="KEGG" id="hje:HacjB3_17258"/>
<geneLocation type="plasmid" evidence="3 6">
    <name>2</name>
</geneLocation>
<reference evidence="3 6" key="1">
    <citation type="journal article" date="2010" name="J. Bacteriol.">
        <title>Complete genome sequence of Halalkalicoccus jeotgali B3(T), an extremely halophilic archaeon.</title>
        <authorList>
            <person name="Roh S.W."/>
            <person name="Nam Y.D."/>
            <person name="Nam S.H."/>
            <person name="Choi S.H."/>
            <person name="Park H.S."/>
            <person name="Bae J.W."/>
        </authorList>
    </citation>
    <scope>NUCLEOTIDE SEQUENCE [LARGE SCALE GENOMIC DNA]</scope>
    <source>
        <strain evidence="3">B3</strain>
        <strain evidence="6">DSM 18796 / CECT 7217 / JCM 14584 / KCTC 4019 / B3</strain>
        <plasmid evidence="6">2</plasmid>
        <plasmid evidence="6">4</plasmid>
    </source>
</reference>
<dbReference type="GeneID" id="9421241"/>
<keyword evidence="3" id="KW-0614">Plasmid</keyword>
<evidence type="ECO:0000313" key="7">
    <source>
        <dbReference type="Proteomes" id="UP000011645"/>
    </source>
</evidence>
<feature type="domain" description="DUF8115" evidence="2">
    <location>
        <begin position="1"/>
        <end position="126"/>
    </location>
</feature>
<organism evidence="3 6">
    <name type="scientific">Halalkalicoccus jeotgali (strain DSM 18796 / CECT 7217 / JCM 14584 / KCTC 4019 / B3)</name>
    <dbReference type="NCBI Taxonomy" id="795797"/>
    <lineage>
        <taxon>Archaea</taxon>
        <taxon>Methanobacteriati</taxon>
        <taxon>Methanobacteriota</taxon>
        <taxon>Stenosarchaea group</taxon>
        <taxon>Halobacteria</taxon>
        <taxon>Halobacteriales</taxon>
        <taxon>Halococcaceae</taxon>
        <taxon>Halalkalicoccus</taxon>
    </lineage>
</organism>
<proteinExistence type="predicted"/>
<dbReference type="Pfam" id="PF26424">
    <property type="entry name" value="DUF8115"/>
    <property type="match status" value="1"/>
</dbReference>
<evidence type="ECO:0000256" key="1">
    <source>
        <dbReference type="SAM" id="MobiDB-lite"/>
    </source>
</evidence>
<feature type="compositionally biased region" description="Basic and acidic residues" evidence="1">
    <location>
        <begin position="1"/>
        <end position="13"/>
    </location>
</feature>
<dbReference type="Proteomes" id="UP000011645">
    <property type="component" value="Unassembled WGS sequence"/>
</dbReference>
<dbReference type="HOGENOM" id="CLU_150431_0_0_2"/>
<evidence type="ECO:0000313" key="3">
    <source>
        <dbReference type="EMBL" id="ADJ16794.1"/>
    </source>
</evidence>
<evidence type="ECO:0000313" key="5">
    <source>
        <dbReference type="EMBL" id="ELY41679.1"/>
    </source>
</evidence>
<dbReference type="OrthoDB" id="205478at2157"/>
<dbReference type="AlphaFoldDB" id="D8JCP9"/>
<dbReference type="KEGG" id="hje:HacjB3_19463"/>
<dbReference type="Proteomes" id="UP000000390">
    <property type="component" value="Plasmid 4"/>
</dbReference>
<evidence type="ECO:0000259" key="2">
    <source>
        <dbReference type="Pfam" id="PF26424"/>
    </source>
</evidence>
<name>D8JCP9_HALJB</name>
<dbReference type="EMBL" id="CP002066">
    <property type="protein sequence ID" value="ADJ17229.1"/>
    <property type="molecule type" value="Genomic_DNA"/>
</dbReference>
<evidence type="ECO:0000313" key="6">
    <source>
        <dbReference type="Proteomes" id="UP000000390"/>
    </source>
</evidence>
<reference evidence="5 7" key="2">
    <citation type="journal article" date="2014" name="PLoS Genet.">
        <title>Phylogenetically driven sequencing of extremely halophilic archaea reveals strategies for static and dynamic osmo-response.</title>
        <authorList>
            <person name="Becker E.A."/>
            <person name="Seitzer P.M."/>
            <person name="Tritt A."/>
            <person name="Larsen D."/>
            <person name="Krusor M."/>
            <person name="Yao A.I."/>
            <person name="Wu D."/>
            <person name="Madern D."/>
            <person name="Eisen J.A."/>
            <person name="Darling A.E."/>
            <person name="Facciotti M.T."/>
        </authorList>
    </citation>
    <scope>NUCLEOTIDE SEQUENCE [LARGE SCALE GENOMIC DNA]</scope>
    <source>
        <strain evidence="5">B3</strain>
        <strain evidence="7">DSM 18796 / CECT 7217 / JCM 14584 / KCTC 4019 / B3</strain>
    </source>
</reference>
<protein>
    <recommendedName>
        <fullName evidence="2">DUF8115 domain-containing protein</fullName>
    </recommendedName>
</protein>
<dbReference type="RefSeq" id="WP_008413616.1">
    <property type="nucleotide sequence ID" value="NC_014299.1"/>
</dbReference>
<geneLocation type="plasmid" evidence="4 6">
    <name>4</name>
</geneLocation>
<dbReference type="EMBL" id="CP002064">
    <property type="protein sequence ID" value="ADJ16794.1"/>
    <property type="molecule type" value="Genomic_DNA"/>
</dbReference>
<evidence type="ECO:0000313" key="4">
    <source>
        <dbReference type="EMBL" id="ADJ17229.1"/>
    </source>
</evidence>
<accession>D8JCP9</accession>